<evidence type="ECO:0000256" key="10">
    <source>
        <dbReference type="RuleBase" id="RU003322"/>
    </source>
</evidence>
<dbReference type="NCBIfam" id="TIGR02350">
    <property type="entry name" value="prok_dnaK"/>
    <property type="match status" value="1"/>
</dbReference>
<comment type="function">
    <text evidence="1 9">Acts as a chaperone.</text>
</comment>
<keyword evidence="8 9" id="KW-0143">Chaperone</keyword>
<dbReference type="SUPFAM" id="SSF100920">
    <property type="entry name" value="Heat shock protein 70kD (HSP70), peptide-binding domain"/>
    <property type="match status" value="1"/>
</dbReference>
<gene>
    <name evidence="9 12" type="primary">dnaK</name>
    <name evidence="12" type="ORF">OUY18_13550</name>
</gene>
<evidence type="ECO:0000256" key="9">
    <source>
        <dbReference type="HAMAP-Rule" id="MF_00332"/>
    </source>
</evidence>
<dbReference type="PANTHER" id="PTHR19375">
    <property type="entry name" value="HEAT SHOCK PROTEIN 70KDA"/>
    <property type="match status" value="1"/>
</dbReference>
<keyword evidence="7 9" id="KW-0346">Stress response</keyword>
<protein>
    <recommendedName>
        <fullName evidence="3 9">Chaperone protein DnaK</fullName>
    </recommendedName>
    <alternativeName>
        <fullName evidence="9">HSP70</fullName>
    </alternativeName>
    <alternativeName>
        <fullName evidence="9">Heat shock 70 kDa protein</fullName>
    </alternativeName>
    <alternativeName>
        <fullName evidence="9">Heat shock protein 70</fullName>
    </alternativeName>
</protein>
<dbReference type="Gene3D" id="2.60.34.10">
    <property type="entry name" value="Substrate Binding Domain Of DNAk, Chain A, domain 1"/>
    <property type="match status" value="1"/>
</dbReference>
<dbReference type="InterPro" id="IPR018181">
    <property type="entry name" value="Heat_shock_70_CS"/>
</dbReference>
<dbReference type="InterPro" id="IPR043129">
    <property type="entry name" value="ATPase_NBD"/>
</dbReference>
<feature type="region of interest" description="Disordered" evidence="11">
    <location>
        <begin position="576"/>
        <end position="614"/>
    </location>
</feature>
<evidence type="ECO:0000313" key="12">
    <source>
        <dbReference type="EMBL" id="MCY1715275.1"/>
    </source>
</evidence>
<feature type="modified residue" description="Phosphothreonine; by autocatalysis" evidence="9">
    <location>
        <position position="174"/>
    </location>
</feature>
<evidence type="ECO:0000256" key="2">
    <source>
        <dbReference type="ARBA" id="ARBA00007381"/>
    </source>
</evidence>
<dbReference type="CDD" id="cd10234">
    <property type="entry name" value="ASKHA_NBD_HSP70_DnaK-like"/>
    <property type="match status" value="1"/>
</dbReference>
<dbReference type="NCBIfam" id="NF001413">
    <property type="entry name" value="PRK00290.1"/>
    <property type="match status" value="1"/>
</dbReference>
<sequence>MSKTIGIDLGTTNSCVAVIEGGEPVVIANAEGARTTPSVVAFSKTGERMVGQVAKRQAITNPDRTVSSIKREMGSNYKVNIDGKSFTPQEISAMILQKLKSDAEAYLGEKITSAVITVPAYFTDAQRQATKDAGKIAGLDVKRIINEPTAAALSYGVDKEDDQKIMVYDLGGGTFDVSIIEMGDGVQEVLATAGNNRLGGDDFDQRVMDWMVSSFKAETGIDLSGDKMAMQRLKEAAEKAKVELSGMTTSAINLPFITADATGPKHLDLTLTRAKFNELTADLVEKTMGPVRQALSDSGLKIEEINKVLLVGGSSRIPAVQDAVKGFTGKDPFKGINPDECVAIGAAIQAGVLGGEVEGLLLLDVTPLSLGVETMGGVMTKIIDRNTTIPTKKSQIFSTAADGQTQVEVNVLQGEREFARDNKQLGLFKLDGIAPAPRGIPQIEVTFDIDANGIVNVSAKDMGTGKEQKITISSSSNMSKDDINKAVQDAEKFAAEDKKHREEVDQKNEAENLCYAVEKLIKDSGDKIDEADKTDLNAKAASLKESINSNNAEEMKAKSEELQKAMYAVSEKLYKAAAPQQPVQGQPEGQPTQDAGGNNVYDAEYKDVSDDNKK</sequence>
<keyword evidence="6 9" id="KW-0067">ATP-binding</keyword>
<keyword evidence="5 9" id="KW-0547">Nucleotide-binding</keyword>
<evidence type="ECO:0000256" key="7">
    <source>
        <dbReference type="ARBA" id="ARBA00023016"/>
    </source>
</evidence>
<dbReference type="Gene3D" id="3.30.30.30">
    <property type="match status" value="1"/>
</dbReference>
<dbReference type="Gene3D" id="1.20.1270.10">
    <property type="match status" value="1"/>
</dbReference>
<dbReference type="SUPFAM" id="SSF53067">
    <property type="entry name" value="Actin-like ATPase domain"/>
    <property type="match status" value="2"/>
</dbReference>
<keyword evidence="13" id="KW-1185">Reference proteome</keyword>
<evidence type="ECO:0000256" key="1">
    <source>
        <dbReference type="ARBA" id="ARBA00002290"/>
    </source>
</evidence>
<evidence type="ECO:0000256" key="6">
    <source>
        <dbReference type="ARBA" id="ARBA00022840"/>
    </source>
</evidence>
<feature type="compositionally biased region" description="Basic and acidic residues" evidence="11">
    <location>
        <begin position="603"/>
        <end position="614"/>
    </location>
</feature>
<dbReference type="SUPFAM" id="SSF100934">
    <property type="entry name" value="Heat shock protein 70kD (HSP70), C-terminal subdomain"/>
    <property type="match status" value="1"/>
</dbReference>
<evidence type="ECO:0000256" key="8">
    <source>
        <dbReference type="ARBA" id="ARBA00023186"/>
    </source>
</evidence>
<accession>A0ABT4BWV3</accession>
<dbReference type="Gene3D" id="3.90.640.10">
    <property type="entry name" value="Actin, Chain A, domain 4"/>
    <property type="match status" value="1"/>
</dbReference>
<dbReference type="EMBL" id="JAPOHA010000020">
    <property type="protein sequence ID" value="MCY1715275.1"/>
    <property type="molecule type" value="Genomic_DNA"/>
</dbReference>
<feature type="compositionally biased region" description="Low complexity" evidence="11">
    <location>
        <begin position="579"/>
        <end position="593"/>
    </location>
</feature>
<organism evidence="12 13">
    <name type="scientific">Caproiciproducens galactitolivorans</name>
    <dbReference type="NCBI Taxonomy" id="642589"/>
    <lineage>
        <taxon>Bacteria</taxon>
        <taxon>Bacillati</taxon>
        <taxon>Bacillota</taxon>
        <taxon>Clostridia</taxon>
        <taxon>Eubacteriales</taxon>
        <taxon>Acutalibacteraceae</taxon>
        <taxon>Caproiciproducens</taxon>
    </lineage>
</organism>
<comment type="induction">
    <text evidence="9">By stress conditions e.g. heat shock.</text>
</comment>
<dbReference type="RefSeq" id="WP_268059312.1">
    <property type="nucleotide sequence ID" value="NZ_JAPOHA010000020.1"/>
</dbReference>
<dbReference type="InterPro" id="IPR012725">
    <property type="entry name" value="Chaperone_DnaK"/>
</dbReference>
<dbReference type="InterPro" id="IPR029048">
    <property type="entry name" value="HSP70_C_sf"/>
</dbReference>
<evidence type="ECO:0000256" key="4">
    <source>
        <dbReference type="ARBA" id="ARBA00022553"/>
    </source>
</evidence>
<comment type="caution">
    <text evidence="12">The sequence shown here is derived from an EMBL/GenBank/DDBJ whole genome shotgun (WGS) entry which is preliminary data.</text>
</comment>
<dbReference type="InterPro" id="IPR029047">
    <property type="entry name" value="HSP70_peptide-bd_sf"/>
</dbReference>
<evidence type="ECO:0000256" key="3">
    <source>
        <dbReference type="ARBA" id="ARBA00014415"/>
    </source>
</evidence>
<dbReference type="PROSITE" id="PS00329">
    <property type="entry name" value="HSP70_2"/>
    <property type="match status" value="1"/>
</dbReference>
<dbReference type="Pfam" id="PF00012">
    <property type="entry name" value="HSP70"/>
    <property type="match status" value="1"/>
</dbReference>
<dbReference type="PROSITE" id="PS01036">
    <property type="entry name" value="HSP70_3"/>
    <property type="match status" value="1"/>
</dbReference>
<reference evidence="12 13" key="1">
    <citation type="submission" date="2022-11" db="EMBL/GenBank/DDBJ databases">
        <authorList>
            <person name="Caiyu Z."/>
        </authorList>
    </citation>
    <scope>NUCLEOTIDE SEQUENCE [LARGE SCALE GENOMIC DNA]</scope>
    <source>
        <strain evidence="12 13">YR-4</strain>
    </source>
</reference>
<dbReference type="Gene3D" id="3.30.420.40">
    <property type="match status" value="3"/>
</dbReference>
<keyword evidence="4 9" id="KW-0597">Phosphoprotein</keyword>
<evidence type="ECO:0000256" key="11">
    <source>
        <dbReference type="SAM" id="MobiDB-lite"/>
    </source>
</evidence>
<dbReference type="Proteomes" id="UP001082703">
    <property type="component" value="Unassembled WGS sequence"/>
</dbReference>
<evidence type="ECO:0000313" key="13">
    <source>
        <dbReference type="Proteomes" id="UP001082703"/>
    </source>
</evidence>
<dbReference type="HAMAP" id="MF_00332">
    <property type="entry name" value="DnaK"/>
    <property type="match status" value="1"/>
</dbReference>
<name>A0ABT4BWV3_9FIRM</name>
<dbReference type="PROSITE" id="PS00297">
    <property type="entry name" value="HSP70_1"/>
    <property type="match status" value="1"/>
</dbReference>
<dbReference type="PRINTS" id="PR00301">
    <property type="entry name" value="HEATSHOCK70"/>
</dbReference>
<evidence type="ECO:0000256" key="5">
    <source>
        <dbReference type="ARBA" id="ARBA00022741"/>
    </source>
</evidence>
<comment type="similarity">
    <text evidence="2 9 10">Belongs to the heat shock protein 70 family.</text>
</comment>
<dbReference type="InterPro" id="IPR013126">
    <property type="entry name" value="Hsp_70_fam"/>
</dbReference>
<proteinExistence type="evidence at transcript level"/>